<dbReference type="Pfam" id="PF01565">
    <property type="entry name" value="FAD_binding_4"/>
    <property type="match status" value="1"/>
</dbReference>
<keyword evidence="6" id="KW-1185">Reference proteome</keyword>
<dbReference type="OrthoDB" id="9811557at2"/>
<dbReference type="SUPFAM" id="SSF56176">
    <property type="entry name" value="FAD-binding/transporter-associated domain-like"/>
    <property type="match status" value="1"/>
</dbReference>
<name>A0A5B9EDW6_9BACT</name>
<comment type="similarity">
    <text evidence="1">Belongs to the FAD-binding oxidoreductase/transferase type 4 family.</text>
</comment>
<dbReference type="RefSeq" id="WP_147649702.1">
    <property type="nucleotide sequence ID" value="NZ_CP042806.1"/>
</dbReference>
<dbReference type="PANTHER" id="PTHR11748:SF111">
    <property type="entry name" value="D-LACTATE DEHYDROGENASE, MITOCHONDRIAL-RELATED"/>
    <property type="match status" value="1"/>
</dbReference>
<evidence type="ECO:0000256" key="1">
    <source>
        <dbReference type="ARBA" id="ARBA00008000"/>
    </source>
</evidence>
<dbReference type="InterPro" id="IPR016164">
    <property type="entry name" value="FAD-linked_Oxase-like_C"/>
</dbReference>
<dbReference type="GO" id="GO:0008720">
    <property type="term" value="F:D-lactate dehydrogenase (NAD+) activity"/>
    <property type="evidence" value="ECO:0007669"/>
    <property type="project" value="TreeGrafter"/>
</dbReference>
<dbReference type="AlphaFoldDB" id="A0A5B9EDW6"/>
<dbReference type="Gene3D" id="3.30.43.10">
    <property type="entry name" value="Uridine Diphospho-n-acetylenolpyruvylglucosamine Reductase, domain 2"/>
    <property type="match status" value="1"/>
</dbReference>
<dbReference type="InterPro" id="IPR016171">
    <property type="entry name" value="Vanillyl_alc_oxidase_C-sub2"/>
</dbReference>
<gene>
    <name evidence="5" type="ORF">FTW19_21915</name>
</gene>
<dbReference type="GO" id="GO:0004458">
    <property type="term" value="F:D-lactate dehydrogenase (cytochrome) activity"/>
    <property type="evidence" value="ECO:0007669"/>
    <property type="project" value="TreeGrafter"/>
</dbReference>
<keyword evidence="3" id="KW-0274">FAD</keyword>
<organism evidence="5 6">
    <name type="scientific">Terriglobus albidus</name>
    <dbReference type="NCBI Taxonomy" id="1592106"/>
    <lineage>
        <taxon>Bacteria</taxon>
        <taxon>Pseudomonadati</taxon>
        <taxon>Acidobacteriota</taxon>
        <taxon>Terriglobia</taxon>
        <taxon>Terriglobales</taxon>
        <taxon>Acidobacteriaceae</taxon>
        <taxon>Terriglobus</taxon>
    </lineage>
</organism>
<dbReference type="InterPro" id="IPR016170">
    <property type="entry name" value="Cytok_DH_C_sf"/>
</dbReference>
<dbReference type="SUPFAM" id="SSF55103">
    <property type="entry name" value="FAD-linked oxidases, C-terminal domain"/>
    <property type="match status" value="1"/>
</dbReference>
<sequence>MSLETDVLAEFRAAIGEQHVLTEAALLRACETATFPTTQQVFGLLQPASAEEVAACVKVAANHRVPLYPISRGRNWGLGSRVPSNHAVLLDLSRMNRILHFDERFGCLTLEPGVTFEQVHAFLIRQKAQWFLPTIGGPPDASVLGNFLERGDGIGPRAERTANMASLQVVLGDGSIIDDGYARFEDIPLALLSAMPAGPAFSSIFTQSNLGVVTRMTVSLARRPSHLQMVYAPIPDEHRVCTIDALQQLQTVIGSEAFLTLWNGGKLNARGQAMPQVDANAWFLSGALYGHSSLMAQAQKEAAIAALASGLPALQFFDESNLPDFQQQAGIYLGQPSTLNLQSLYAASQRTMPETPDPDRDGCGAIWLCPEIPFDGATIVRAITLCETILRKYNLSPILGMSALSSRTVRFFVSILYDRTAENADENAMQCHDEMQAALLAEGFYPYRLGIQSMNAVAPSPLLERIKAALDPKGILAPGRY</sequence>
<dbReference type="InterPro" id="IPR016167">
    <property type="entry name" value="FAD-bd_PCMH_sub1"/>
</dbReference>
<dbReference type="Gene3D" id="3.30.465.10">
    <property type="match status" value="1"/>
</dbReference>
<dbReference type="GO" id="GO:1903457">
    <property type="term" value="P:lactate catabolic process"/>
    <property type="evidence" value="ECO:0007669"/>
    <property type="project" value="TreeGrafter"/>
</dbReference>
<dbReference type="Gene3D" id="3.40.462.10">
    <property type="entry name" value="FAD-linked oxidases, C-terminal domain"/>
    <property type="match status" value="1"/>
</dbReference>
<dbReference type="InterPro" id="IPR016166">
    <property type="entry name" value="FAD-bd_PCMH"/>
</dbReference>
<evidence type="ECO:0000259" key="4">
    <source>
        <dbReference type="PROSITE" id="PS51387"/>
    </source>
</evidence>
<evidence type="ECO:0000313" key="5">
    <source>
        <dbReference type="EMBL" id="QEE30403.1"/>
    </source>
</evidence>
<evidence type="ECO:0000256" key="2">
    <source>
        <dbReference type="ARBA" id="ARBA00022630"/>
    </source>
</evidence>
<evidence type="ECO:0000313" key="6">
    <source>
        <dbReference type="Proteomes" id="UP000321820"/>
    </source>
</evidence>
<evidence type="ECO:0000256" key="3">
    <source>
        <dbReference type="ARBA" id="ARBA00022827"/>
    </source>
</evidence>
<dbReference type="EMBL" id="CP042806">
    <property type="protein sequence ID" value="QEE30403.1"/>
    <property type="molecule type" value="Genomic_DNA"/>
</dbReference>
<accession>A0A5B9EDW6</accession>
<protein>
    <submittedName>
        <fullName evidence="5">FAD-binding oxidoreductase</fullName>
    </submittedName>
</protein>
<feature type="domain" description="FAD-binding PCMH-type" evidence="4">
    <location>
        <begin position="34"/>
        <end position="223"/>
    </location>
</feature>
<dbReference type="PANTHER" id="PTHR11748">
    <property type="entry name" value="D-LACTATE DEHYDROGENASE"/>
    <property type="match status" value="1"/>
</dbReference>
<dbReference type="InterPro" id="IPR016169">
    <property type="entry name" value="FAD-bd_PCMH_sub2"/>
</dbReference>
<keyword evidence="2" id="KW-0285">Flavoprotein</keyword>
<proteinExistence type="inferred from homology"/>
<reference evidence="5 6" key="1">
    <citation type="submission" date="2019-08" db="EMBL/GenBank/DDBJ databases">
        <title>Complete genome sequence of Terriglobus albidus strain ORNL.</title>
        <authorList>
            <person name="Podar M."/>
        </authorList>
    </citation>
    <scope>NUCLEOTIDE SEQUENCE [LARGE SCALE GENOMIC DNA]</scope>
    <source>
        <strain evidence="5 6">ORNL</strain>
    </source>
</reference>
<dbReference type="Proteomes" id="UP000321820">
    <property type="component" value="Chromosome"/>
</dbReference>
<dbReference type="Gene3D" id="1.10.45.10">
    <property type="entry name" value="Vanillyl-alcohol Oxidase, Chain A, domain 4"/>
    <property type="match status" value="1"/>
</dbReference>
<dbReference type="InterPro" id="IPR036318">
    <property type="entry name" value="FAD-bd_PCMH-like_sf"/>
</dbReference>
<dbReference type="PROSITE" id="PS51387">
    <property type="entry name" value="FAD_PCMH"/>
    <property type="match status" value="1"/>
</dbReference>
<dbReference type="InterPro" id="IPR006094">
    <property type="entry name" value="Oxid_FAD_bind_N"/>
</dbReference>
<dbReference type="GO" id="GO:0071949">
    <property type="term" value="F:FAD binding"/>
    <property type="evidence" value="ECO:0007669"/>
    <property type="project" value="InterPro"/>
</dbReference>
<dbReference type="KEGG" id="talb:FTW19_21915"/>